<evidence type="ECO:0000313" key="3">
    <source>
        <dbReference type="Proteomes" id="UP000315003"/>
    </source>
</evidence>
<evidence type="ECO:0000259" key="1">
    <source>
        <dbReference type="SMART" id="SM01321"/>
    </source>
</evidence>
<dbReference type="Gene3D" id="3.30.70.1290">
    <property type="entry name" value="Transposase IS200-like"/>
    <property type="match status" value="1"/>
</dbReference>
<dbReference type="PANTHER" id="PTHR34322">
    <property type="entry name" value="TRANSPOSASE, Y1_TNP DOMAIN-CONTAINING"/>
    <property type="match status" value="1"/>
</dbReference>
<accession>A0A517SP88</accession>
<dbReference type="Pfam" id="PF01797">
    <property type="entry name" value="Y1_Tnp"/>
    <property type="match status" value="1"/>
</dbReference>
<organism evidence="2 3">
    <name type="scientific">Stieleria bergensis</name>
    <dbReference type="NCBI Taxonomy" id="2528025"/>
    <lineage>
        <taxon>Bacteria</taxon>
        <taxon>Pseudomonadati</taxon>
        <taxon>Planctomycetota</taxon>
        <taxon>Planctomycetia</taxon>
        <taxon>Pirellulales</taxon>
        <taxon>Pirellulaceae</taxon>
        <taxon>Stieleria</taxon>
    </lineage>
</organism>
<dbReference type="GO" id="GO:0006313">
    <property type="term" value="P:DNA transposition"/>
    <property type="evidence" value="ECO:0007669"/>
    <property type="project" value="InterPro"/>
</dbReference>
<dbReference type="OrthoDB" id="277009at2"/>
<dbReference type="GO" id="GO:0003677">
    <property type="term" value="F:DNA binding"/>
    <property type="evidence" value="ECO:0007669"/>
    <property type="project" value="InterPro"/>
</dbReference>
<dbReference type="RefSeq" id="WP_145268733.1">
    <property type="nucleotide sequence ID" value="NZ_CP036272.1"/>
</dbReference>
<dbReference type="SMART" id="SM01321">
    <property type="entry name" value="Y1_Tnp"/>
    <property type="match status" value="1"/>
</dbReference>
<dbReference type="GO" id="GO:0004803">
    <property type="term" value="F:transposase activity"/>
    <property type="evidence" value="ECO:0007669"/>
    <property type="project" value="InterPro"/>
</dbReference>
<dbReference type="Proteomes" id="UP000315003">
    <property type="component" value="Chromosome"/>
</dbReference>
<dbReference type="AlphaFoldDB" id="A0A517SP88"/>
<gene>
    <name evidence="2" type="ORF">SV7mr_04220</name>
</gene>
<sequence length="225" mass="26786">MPRRNRLDKAGLIYHVFNRGFEGKKIFRKAKDFEVFIQRLGEGLERYPVEMYAYCLMPTHWHLVLRPKKDRQMGEFMRFVAATHAQRYLVTHKTEDEGKLYQSRFKSFIVQDNEYFLDVCRFVESNGLRAKKSKKAEDYKYGSLYLSVQKPKLEPQFLAPWPVKKPPRWTAKVNAKFDPDQLAELQTCVKRDRPYGDPKWRKRMANKFDLWSTINPMGRPPKSAK</sequence>
<dbReference type="InterPro" id="IPR036515">
    <property type="entry name" value="Transposase_17_sf"/>
</dbReference>
<evidence type="ECO:0000313" key="2">
    <source>
        <dbReference type="EMBL" id="QDT57935.1"/>
    </source>
</evidence>
<feature type="domain" description="Transposase IS200-like" evidence="1">
    <location>
        <begin position="9"/>
        <end position="126"/>
    </location>
</feature>
<dbReference type="EMBL" id="CP036272">
    <property type="protein sequence ID" value="QDT57935.1"/>
    <property type="molecule type" value="Genomic_DNA"/>
</dbReference>
<dbReference type="InterPro" id="IPR002686">
    <property type="entry name" value="Transposase_17"/>
</dbReference>
<dbReference type="SUPFAM" id="SSF143422">
    <property type="entry name" value="Transposase IS200-like"/>
    <property type="match status" value="1"/>
</dbReference>
<protein>
    <submittedName>
        <fullName evidence="2">Transposase IS200 like protein</fullName>
    </submittedName>
</protein>
<dbReference type="PANTHER" id="PTHR34322:SF2">
    <property type="entry name" value="TRANSPOSASE IS200-LIKE DOMAIN-CONTAINING PROTEIN"/>
    <property type="match status" value="1"/>
</dbReference>
<name>A0A517SP88_9BACT</name>
<keyword evidence="3" id="KW-1185">Reference proteome</keyword>
<reference evidence="2 3" key="1">
    <citation type="submission" date="2019-02" db="EMBL/GenBank/DDBJ databases">
        <title>Deep-cultivation of Planctomycetes and their phenomic and genomic characterization uncovers novel biology.</title>
        <authorList>
            <person name="Wiegand S."/>
            <person name="Jogler M."/>
            <person name="Boedeker C."/>
            <person name="Pinto D."/>
            <person name="Vollmers J."/>
            <person name="Rivas-Marin E."/>
            <person name="Kohn T."/>
            <person name="Peeters S.H."/>
            <person name="Heuer A."/>
            <person name="Rast P."/>
            <person name="Oberbeckmann S."/>
            <person name="Bunk B."/>
            <person name="Jeske O."/>
            <person name="Meyerdierks A."/>
            <person name="Storesund J.E."/>
            <person name="Kallscheuer N."/>
            <person name="Luecker S."/>
            <person name="Lage O.M."/>
            <person name="Pohl T."/>
            <person name="Merkel B.J."/>
            <person name="Hornburger P."/>
            <person name="Mueller R.-W."/>
            <person name="Bruemmer F."/>
            <person name="Labrenz M."/>
            <person name="Spormann A.M."/>
            <person name="Op den Camp H."/>
            <person name="Overmann J."/>
            <person name="Amann R."/>
            <person name="Jetten M.S.M."/>
            <person name="Mascher T."/>
            <person name="Medema M.H."/>
            <person name="Devos D.P."/>
            <person name="Kaster A.-K."/>
            <person name="Ovreas L."/>
            <person name="Rohde M."/>
            <person name="Galperin M.Y."/>
            <person name="Jogler C."/>
        </authorList>
    </citation>
    <scope>NUCLEOTIDE SEQUENCE [LARGE SCALE GENOMIC DNA]</scope>
    <source>
        <strain evidence="2 3">SV_7m_r</strain>
    </source>
</reference>
<proteinExistence type="predicted"/>